<protein>
    <submittedName>
        <fullName evidence="1">Uncharacterized protein</fullName>
    </submittedName>
</protein>
<sequence length="55" mass="6040">MLRIISELAAAEATQVSEFEPAEKSVWLKSYGVPLSSFTMTIESSGVEFTRGRNS</sequence>
<dbReference type="EMBL" id="JAUJYN010000010">
    <property type="protein sequence ID" value="KAK1262649.1"/>
    <property type="molecule type" value="Genomic_DNA"/>
</dbReference>
<keyword evidence="2" id="KW-1185">Reference proteome</keyword>
<comment type="caution">
    <text evidence="1">The sequence shown here is derived from an EMBL/GenBank/DDBJ whole genome shotgun (WGS) entry which is preliminary data.</text>
</comment>
<name>A0AAV9AEG0_ACOGR</name>
<organism evidence="1 2">
    <name type="scientific">Acorus gramineus</name>
    <name type="common">Dwarf sweet flag</name>
    <dbReference type="NCBI Taxonomy" id="55184"/>
    <lineage>
        <taxon>Eukaryota</taxon>
        <taxon>Viridiplantae</taxon>
        <taxon>Streptophyta</taxon>
        <taxon>Embryophyta</taxon>
        <taxon>Tracheophyta</taxon>
        <taxon>Spermatophyta</taxon>
        <taxon>Magnoliopsida</taxon>
        <taxon>Liliopsida</taxon>
        <taxon>Acoraceae</taxon>
        <taxon>Acorus</taxon>
    </lineage>
</organism>
<reference evidence="1" key="2">
    <citation type="submission" date="2023-06" db="EMBL/GenBank/DDBJ databases">
        <authorList>
            <person name="Ma L."/>
            <person name="Liu K.-W."/>
            <person name="Li Z."/>
            <person name="Hsiao Y.-Y."/>
            <person name="Qi Y."/>
            <person name="Fu T."/>
            <person name="Tang G."/>
            <person name="Zhang D."/>
            <person name="Sun W.-H."/>
            <person name="Liu D.-K."/>
            <person name="Li Y."/>
            <person name="Chen G.-Z."/>
            <person name="Liu X.-D."/>
            <person name="Liao X.-Y."/>
            <person name="Jiang Y.-T."/>
            <person name="Yu X."/>
            <person name="Hao Y."/>
            <person name="Huang J."/>
            <person name="Zhao X.-W."/>
            <person name="Ke S."/>
            <person name="Chen Y.-Y."/>
            <person name="Wu W.-L."/>
            <person name="Hsu J.-L."/>
            <person name="Lin Y.-F."/>
            <person name="Huang M.-D."/>
            <person name="Li C.-Y."/>
            <person name="Huang L."/>
            <person name="Wang Z.-W."/>
            <person name="Zhao X."/>
            <person name="Zhong W.-Y."/>
            <person name="Peng D.-H."/>
            <person name="Ahmad S."/>
            <person name="Lan S."/>
            <person name="Zhang J.-S."/>
            <person name="Tsai W.-C."/>
            <person name="Van De Peer Y."/>
            <person name="Liu Z.-J."/>
        </authorList>
    </citation>
    <scope>NUCLEOTIDE SEQUENCE</scope>
    <source>
        <strain evidence="1">SCP</strain>
        <tissue evidence="1">Leaves</tissue>
    </source>
</reference>
<accession>A0AAV9AEG0</accession>
<proteinExistence type="predicted"/>
<reference evidence="1" key="1">
    <citation type="journal article" date="2023" name="Nat. Commun.">
        <title>Diploid and tetraploid genomes of Acorus and the evolution of monocots.</title>
        <authorList>
            <person name="Ma L."/>
            <person name="Liu K.W."/>
            <person name="Li Z."/>
            <person name="Hsiao Y.Y."/>
            <person name="Qi Y."/>
            <person name="Fu T."/>
            <person name="Tang G.D."/>
            <person name="Zhang D."/>
            <person name="Sun W.H."/>
            <person name="Liu D.K."/>
            <person name="Li Y."/>
            <person name="Chen G.Z."/>
            <person name="Liu X.D."/>
            <person name="Liao X.Y."/>
            <person name="Jiang Y.T."/>
            <person name="Yu X."/>
            <person name="Hao Y."/>
            <person name="Huang J."/>
            <person name="Zhao X.W."/>
            <person name="Ke S."/>
            <person name="Chen Y.Y."/>
            <person name="Wu W.L."/>
            <person name="Hsu J.L."/>
            <person name="Lin Y.F."/>
            <person name="Huang M.D."/>
            <person name="Li C.Y."/>
            <person name="Huang L."/>
            <person name="Wang Z.W."/>
            <person name="Zhao X."/>
            <person name="Zhong W.Y."/>
            <person name="Peng D.H."/>
            <person name="Ahmad S."/>
            <person name="Lan S."/>
            <person name="Zhang J.S."/>
            <person name="Tsai W.C."/>
            <person name="Van de Peer Y."/>
            <person name="Liu Z.J."/>
        </authorList>
    </citation>
    <scope>NUCLEOTIDE SEQUENCE</scope>
    <source>
        <strain evidence="1">SCP</strain>
    </source>
</reference>
<evidence type="ECO:0000313" key="2">
    <source>
        <dbReference type="Proteomes" id="UP001179952"/>
    </source>
</evidence>
<evidence type="ECO:0000313" key="1">
    <source>
        <dbReference type="EMBL" id="KAK1262649.1"/>
    </source>
</evidence>
<dbReference type="Proteomes" id="UP001179952">
    <property type="component" value="Unassembled WGS sequence"/>
</dbReference>
<dbReference type="AlphaFoldDB" id="A0AAV9AEG0"/>
<gene>
    <name evidence="1" type="ORF">QJS04_geneDACA001026</name>
</gene>